<dbReference type="Proteomes" id="UP000602381">
    <property type="component" value="Unassembled WGS sequence"/>
</dbReference>
<dbReference type="Gene3D" id="1.10.3700.10">
    <property type="entry name" value="AGR C 984p-like"/>
    <property type="match status" value="1"/>
</dbReference>
<organism evidence="1 2">
    <name type="scientific">Iodidimonas muriae</name>
    <dbReference type="NCBI Taxonomy" id="261467"/>
    <lineage>
        <taxon>Bacteria</taxon>
        <taxon>Pseudomonadati</taxon>
        <taxon>Pseudomonadota</taxon>
        <taxon>Alphaproteobacteria</taxon>
        <taxon>Iodidimonadales</taxon>
        <taxon>Iodidimonadaceae</taxon>
        <taxon>Iodidimonas</taxon>
    </lineage>
</organism>
<dbReference type="Pfam" id="PF06748">
    <property type="entry name" value="DUF1217"/>
    <property type="match status" value="1"/>
</dbReference>
<comment type="caution">
    <text evidence="1">The sequence shown here is derived from an EMBL/GenBank/DDBJ whole genome shotgun (WGS) entry which is preliminary data.</text>
</comment>
<protein>
    <recommendedName>
        <fullName evidence="3">DUF1217 domain-containing protein</fullName>
    </recommendedName>
</protein>
<evidence type="ECO:0000313" key="2">
    <source>
        <dbReference type="Proteomes" id="UP000602381"/>
    </source>
</evidence>
<reference evidence="2" key="1">
    <citation type="journal article" date="2019" name="Int. J. Syst. Evol. Microbiol.">
        <title>The Global Catalogue of Microorganisms (GCM) 10K type strain sequencing project: providing services to taxonomists for standard genome sequencing and annotation.</title>
        <authorList>
            <consortium name="The Broad Institute Genomics Platform"/>
            <consortium name="The Broad Institute Genome Sequencing Center for Infectious Disease"/>
            <person name="Wu L."/>
            <person name="Ma J."/>
        </authorList>
    </citation>
    <scope>NUCLEOTIDE SEQUENCE [LARGE SCALE GENOMIC DNA]</scope>
    <source>
        <strain evidence="2">JCM 17843</strain>
    </source>
</reference>
<dbReference type="RefSeq" id="WP_150006256.1">
    <property type="nucleotide sequence ID" value="NZ_BMOV01000009.1"/>
</dbReference>
<evidence type="ECO:0000313" key="1">
    <source>
        <dbReference type="EMBL" id="GGO15602.1"/>
    </source>
</evidence>
<name>A0ABQ2LFK9_9PROT</name>
<gene>
    <name evidence="1" type="ORF">GCM10007972_23890</name>
</gene>
<evidence type="ECO:0008006" key="3">
    <source>
        <dbReference type="Google" id="ProtNLM"/>
    </source>
</evidence>
<dbReference type="InterPro" id="IPR010626">
    <property type="entry name" value="DUF1217"/>
</dbReference>
<proteinExistence type="predicted"/>
<dbReference type="SUPFAM" id="SSF158837">
    <property type="entry name" value="AGR C 984p-like"/>
    <property type="match status" value="1"/>
</dbReference>
<accession>A0ABQ2LFK9</accession>
<sequence length="270" mass="30165">MNSTFAQFSLVNRTMGRQVDLMSSRGDVQREIENFVTEIANISSAEELVQDSRLLRFTLTAFGLESQFFAKALVQEVLESDLSDSRSLASRMTDRRFRDLAAAFNFGGPGTPNNTTLEFAQAAVQRFLSVKIEEEQGQQNEGVQLALFFQRQAPRINSYFDIFADPALQEVFRVALRLPRQIFTQDLDRLAVKLSERFDLAKLKDPEELDKFLKRFTILHDLENGGTGTGLPGIAQDRLSLFRPLPSLGGAPANAPVFIPPIGARGPFAF</sequence>
<keyword evidence="2" id="KW-1185">Reference proteome</keyword>
<dbReference type="EMBL" id="BMOV01000009">
    <property type="protein sequence ID" value="GGO15602.1"/>
    <property type="molecule type" value="Genomic_DNA"/>
</dbReference>
<dbReference type="InterPro" id="IPR023157">
    <property type="entry name" value="AGR-C-984p-like_sf"/>
</dbReference>